<evidence type="ECO:0000256" key="1">
    <source>
        <dbReference type="SAM" id="MobiDB-lite"/>
    </source>
</evidence>
<feature type="region of interest" description="Disordered" evidence="1">
    <location>
        <begin position="39"/>
        <end position="89"/>
    </location>
</feature>
<dbReference type="InterPro" id="IPR011050">
    <property type="entry name" value="Pectin_lyase_fold/virulence"/>
</dbReference>
<name>A0A835M211_9MAGN</name>
<dbReference type="SUPFAM" id="SSF51126">
    <property type="entry name" value="Pectin lyase-like"/>
    <property type="match status" value="1"/>
</dbReference>
<evidence type="ECO:0000313" key="2">
    <source>
        <dbReference type="EMBL" id="KAF9613492.1"/>
    </source>
</evidence>
<keyword evidence="3" id="KW-1185">Reference proteome</keyword>
<proteinExistence type="predicted"/>
<comment type="caution">
    <text evidence="2">The sequence shown here is derived from an EMBL/GenBank/DDBJ whole genome shotgun (WGS) entry which is preliminary data.</text>
</comment>
<dbReference type="EMBL" id="JADFTS010000003">
    <property type="protein sequence ID" value="KAF9613492.1"/>
    <property type="molecule type" value="Genomic_DNA"/>
</dbReference>
<reference evidence="2 3" key="1">
    <citation type="submission" date="2020-10" db="EMBL/GenBank/DDBJ databases">
        <title>The Coptis chinensis genome and diversification of protoberbering-type alkaloids.</title>
        <authorList>
            <person name="Wang B."/>
            <person name="Shu S."/>
            <person name="Song C."/>
            <person name="Liu Y."/>
        </authorList>
    </citation>
    <scope>NUCLEOTIDE SEQUENCE [LARGE SCALE GENOMIC DNA]</scope>
    <source>
        <strain evidence="2">HL-2020</strain>
        <tissue evidence="2">Leaf</tissue>
    </source>
</reference>
<accession>A0A835M211</accession>
<feature type="non-terminal residue" evidence="2">
    <location>
        <position position="1"/>
    </location>
</feature>
<dbReference type="InterPro" id="IPR012334">
    <property type="entry name" value="Pectin_lyas_fold"/>
</dbReference>
<dbReference type="PANTHER" id="PTHR31321">
    <property type="entry name" value="ACYL-COA THIOESTER HYDROLASE YBHC-RELATED"/>
    <property type="match status" value="1"/>
</dbReference>
<dbReference type="Proteomes" id="UP000631114">
    <property type="component" value="Unassembled WGS sequence"/>
</dbReference>
<dbReference type="AlphaFoldDB" id="A0A835M211"/>
<dbReference type="PANTHER" id="PTHR31321:SF31">
    <property type="entry name" value="PECTINESTERASE QRT1"/>
    <property type="match status" value="1"/>
</dbReference>
<evidence type="ECO:0000313" key="3">
    <source>
        <dbReference type="Proteomes" id="UP000631114"/>
    </source>
</evidence>
<evidence type="ECO:0008006" key="4">
    <source>
        <dbReference type="Google" id="ProtNLM"/>
    </source>
</evidence>
<sequence>NLLQNLEFFKPGPLLEDSSFKNISYIPPPKKLVHTLSTVMPPPPPRTMPPPPSRTMPPPPLKLMSSTPFSEAGHSISNPTKSTSDPVPGSQDTLLDFSGAHYFYQCYIQGSIDLSFCFFSQFFDIEGGLWNQECTLNSTATGSGAIAAPHKSSAVERTQVCSFCDLDGIINPSSWMDWGDPSRRGTVWLGEYKCKGRGADLRRQVPWAISFER</sequence>
<feature type="compositionally biased region" description="Pro residues" evidence="1">
    <location>
        <begin position="40"/>
        <end position="61"/>
    </location>
</feature>
<gene>
    <name evidence="2" type="ORF">IFM89_008339</name>
</gene>
<dbReference type="OrthoDB" id="2019149at2759"/>
<dbReference type="UniPathway" id="UPA00545">
    <property type="reaction ID" value="UER00823"/>
</dbReference>
<dbReference type="Gene3D" id="2.160.20.10">
    <property type="entry name" value="Single-stranded right-handed beta-helix, Pectin lyase-like"/>
    <property type="match status" value="1"/>
</dbReference>
<dbReference type="GO" id="GO:0030599">
    <property type="term" value="F:pectinesterase activity"/>
    <property type="evidence" value="ECO:0007669"/>
    <property type="project" value="TreeGrafter"/>
</dbReference>
<dbReference type="GO" id="GO:0045490">
    <property type="term" value="P:pectin catabolic process"/>
    <property type="evidence" value="ECO:0007669"/>
    <property type="project" value="UniProtKB-UniPathway"/>
</dbReference>
<protein>
    <recommendedName>
        <fullName evidence="4">Pectinesterase</fullName>
    </recommendedName>
</protein>
<organism evidence="2 3">
    <name type="scientific">Coptis chinensis</name>
    <dbReference type="NCBI Taxonomy" id="261450"/>
    <lineage>
        <taxon>Eukaryota</taxon>
        <taxon>Viridiplantae</taxon>
        <taxon>Streptophyta</taxon>
        <taxon>Embryophyta</taxon>
        <taxon>Tracheophyta</taxon>
        <taxon>Spermatophyta</taxon>
        <taxon>Magnoliopsida</taxon>
        <taxon>Ranunculales</taxon>
        <taxon>Ranunculaceae</taxon>
        <taxon>Coptidoideae</taxon>
        <taxon>Coptis</taxon>
    </lineage>
</organism>
<feature type="compositionally biased region" description="Polar residues" evidence="1">
    <location>
        <begin position="64"/>
        <end position="89"/>
    </location>
</feature>